<name>A0A0G0JDN0_9BACT</name>
<feature type="transmembrane region" description="Helical" evidence="1">
    <location>
        <begin position="48"/>
        <end position="69"/>
    </location>
</feature>
<keyword evidence="1" id="KW-0812">Transmembrane</keyword>
<dbReference type="Proteomes" id="UP000034852">
    <property type="component" value="Unassembled WGS sequence"/>
</dbReference>
<organism evidence="2 3">
    <name type="scientific">candidate division WS6 bacterium GW2011_GWA2_37_6</name>
    <dbReference type="NCBI Taxonomy" id="1619087"/>
    <lineage>
        <taxon>Bacteria</taxon>
        <taxon>Candidatus Dojkabacteria</taxon>
    </lineage>
</organism>
<evidence type="ECO:0000313" key="2">
    <source>
        <dbReference type="EMBL" id="KKQ34889.1"/>
    </source>
</evidence>
<feature type="transmembrane region" description="Helical" evidence="1">
    <location>
        <begin position="107"/>
        <end position="130"/>
    </location>
</feature>
<protein>
    <recommendedName>
        <fullName evidence="4">YGGT family protein</fullName>
    </recommendedName>
</protein>
<gene>
    <name evidence="2" type="ORF">US52_C0043G0006</name>
</gene>
<evidence type="ECO:0008006" key="4">
    <source>
        <dbReference type="Google" id="ProtNLM"/>
    </source>
</evidence>
<feature type="transmembrane region" description="Helical" evidence="1">
    <location>
        <begin position="76"/>
        <end position="95"/>
    </location>
</feature>
<accession>A0A0G0JDN0</accession>
<sequence length="137" mass="15096">MEDEVVEKVKVTKTDTQTPTGRIQTQTQTQTKKGSPLSDFVVSKTNQIIFTFIGIIDLLLLLRVIFLLLGANQVGIVDFILSITRIFVAPFTGIFHSPSSGDSYLDVASIVAMIIYLVFGIILGVIVDLFSNKTEKE</sequence>
<reference evidence="2" key="1">
    <citation type="journal article" date="2015" name="Nature">
        <title>rRNA introns, odd ribosomes, and small enigmatic genomes across a large radiation of phyla.</title>
        <authorList>
            <person name="Brown C.T."/>
            <person name="Hug L.A."/>
            <person name="Thomas B.C."/>
            <person name="Sharon I."/>
            <person name="Castelle C.J."/>
            <person name="Singh A."/>
            <person name="Wilkins M.J."/>
            <person name="Williams K.H."/>
            <person name="Banfield J.F."/>
        </authorList>
    </citation>
    <scope>NUCLEOTIDE SEQUENCE [LARGE SCALE GENOMIC DNA]</scope>
</reference>
<dbReference type="AlphaFoldDB" id="A0A0G0JDN0"/>
<evidence type="ECO:0000256" key="1">
    <source>
        <dbReference type="SAM" id="Phobius"/>
    </source>
</evidence>
<keyword evidence="1" id="KW-0472">Membrane</keyword>
<evidence type="ECO:0000313" key="3">
    <source>
        <dbReference type="Proteomes" id="UP000034852"/>
    </source>
</evidence>
<keyword evidence="1" id="KW-1133">Transmembrane helix</keyword>
<dbReference type="EMBL" id="LBTH01000043">
    <property type="protein sequence ID" value="KKQ34889.1"/>
    <property type="molecule type" value="Genomic_DNA"/>
</dbReference>
<proteinExistence type="predicted"/>
<comment type="caution">
    <text evidence="2">The sequence shown here is derived from an EMBL/GenBank/DDBJ whole genome shotgun (WGS) entry which is preliminary data.</text>
</comment>